<dbReference type="OrthoDB" id="630188at2759"/>
<evidence type="ECO:0000256" key="1">
    <source>
        <dbReference type="SAM" id="Phobius"/>
    </source>
</evidence>
<dbReference type="InterPro" id="IPR029052">
    <property type="entry name" value="Metallo-depent_PP-like"/>
</dbReference>
<dbReference type="Proteomes" id="UP000030151">
    <property type="component" value="Unassembled WGS sequence"/>
</dbReference>
<reference evidence="3 4" key="1">
    <citation type="submission" date="2014-02" db="EMBL/GenBank/DDBJ databases">
        <title>The genome sequence of the entomopathogenic fungus Metarhizium robertsii ARSEF 2575.</title>
        <authorList>
            <person name="Giuliano Garisto Donzelli B."/>
            <person name="Roe B.A."/>
            <person name="Macmil S.L."/>
            <person name="Krasnoff S.B."/>
            <person name="Gibson D.M."/>
        </authorList>
    </citation>
    <scope>NUCLEOTIDE SEQUENCE [LARGE SCALE GENOMIC DNA]</scope>
    <source>
        <strain evidence="3 4">ARSEF 2575</strain>
    </source>
</reference>
<feature type="domain" description="Calcineurin-like phosphoesterase" evidence="2">
    <location>
        <begin position="48"/>
        <end position="254"/>
    </location>
</feature>
<organism evidence="3 4">
    <name type="scientific">Metarhizium robertsii</name>
    <dbReference type="NCBI Taxonomy" id="568076"/>
    <lineage>
        <taxon>Eukaryota</taxon>
        <taxon>Fungi</taxon>
        <taxon>Dikarya</taxon>
        <taxon>Ascomycota</taxon>
        <taxon>Pezizomycotina</taxon>
        <taxon>Sordariomycetes</taxon>
        <taxon>Hypocreomycetidae</taxon>
        <taxon>Hypocreales</taxon>
        <taxon>Clavicipitaceae</taxon>
        <taxon>Metarhizium</taxon>
    </lineage>
</organism>
<dbReference type="InterPro" id="IPR004843">
    <property type="entry name" value="Calcineurin-like_PHP"/>
</dbReference>
<sequence>MSSADQPHTSIKTRAQRMRRVADALLKAHQARTSSAIPRTTPKTCSIRIVCISDTHNKQPTVPLGDVLIHAGDLTEHGSFEEVQNGLTWLSSQPHKYKIFVAGNHDVLLDDALLEKYPERRYGQSKTKKDLTWGSVIYLQDSFVTLEIPTSQQEQETRTDQVIEGQPGMRSITIFGSPWTPRYGISAFQYHPYNSQHWKDAFASLDEKPHIVVTHGPPHLHLDRRDFHRAGCPYLAEELHRMRPRLHVFGHIHASYGREDVMLDSVQRTYEEVMRGWAGWGGIAWMAIMVLCARVKYIFKEPNADKNVTFVNAAVVGGPQNELQNTPITIDI</sequence>
<dbReference type="PANTHER" id="PTHR12905">
    <property type="entry name" value="METALLOPHOSPHOESTERASE"/>
    <property type="match status" value="1"/>
</dbReference>
<gene>
    <name evidence="3" type="ORF">X797_009408</name>
</gene>
<dbReference type="Gene3D" id="3.60.21.10">
    <property type="match status" value="1"/>
</dbReference>
<dbReference type="CDD" id="cd07379">
    <property type="entry name" value="MPP_239FB"/>
    <property type="match status" value="1"/>
</dbReference>
<dbReference type="EMBL" id="JELW01000036">
    <property type="protein sequence ID" value="EXU97499.1"/>
    <property type="molecule type" value="Genomic_DNA"/>
</dbReference>
<keyword evidence="1" id="KW-0812">Transmembrane</keyword>
<feature type="transmembrane region" description="Helical" evidence="1">
    <location>
        <begin position="277"/>
        <end position="297"/>
    </location>
</feature>
<dbReference type="InterPro" id="IPR051693">
    <property type="entry name" value="UPF0046_metallophosphoest"/>
</dbReference>
<dbReference type="PANTHER" id="PTHR12905:SF0">
    <property type="entry name" value="CALCINEURIN-LIKE PHOSPHOESTERASE DOMAIN-CONTAINING PROTEIN"/>
    <property type="match status" value="1"/>
</dbReference>
<name>A0A014N9S7_9HYPO</name>
<evidence type="ECO:0000313" key="4">
    <source>
        <dbReference type="Proteomes" id="UP000030151"/>
    </source>
</evidence>
<dbReference type="eggNOG" id="KOG3947">
    <property type="taxonomic scope" value="Eukaryota"/>
</dbReference>
<evidence type="ECO:0000259" key="2">
    <source>
        <dbReference type="Pfam" id="PF00149"/>
    </source>
</evidence>
<accession>A0A014N9S7</accession>
<dbReference type="SUPFAM" id="SSF56300">
    <property type="entry name" value="Metallo-dependent phosphatases"/>
    <property type="match status" value="1"/>
</dbReference>
<keyword evidence="1" id="KW-0472">Membrane</keyword>
<protein>
    <submittedName>
        <fullName evidence="3">Calcineurin-like phosphoesterase</fullName>
    </submittedName>
</protein>
<dbReference type="Pfam" id="PF00149">
    <property type="entry name" value="Metallophos"/>
    <property type="match status" value="1"/>
</dbReference>
<dbReference type="AlphaFoldDB" id="A0A014N9S7"/>
<evidence type="ECO:0000313" key="3">
    <source>
        <dbReference type="EMBL" id="EXU97499.1"/>
    </source>
</evidence>
<dbReference type="GO" id="GO:0016787">
    <property type="term" value="F:hydrolase activity"/>
    <property type="evidence" value="ECO:0007669"/>
    <property type="project" value="InterPro"/>
</dbReference>
<keyword evidence="1" id="KW-1133">Transmembrane helix</keyword>
<proteinExistence type="predicted"/>
<dbReference type="HOGENOM" id="CLU_041441_3_1_1"/>
<comment type="caution">
    <text evidence="3">The sequence shown here is derived from an EMBL/GenBank/DDBJ whole genome shotgun (WGS) entry which is preliminary data.</text>
</comment>